<dbReference type="SUPFAM" id="SSF51126">
    <property type="entry name" value="Pectin lyase-like"/>
    <property type="match status" value="1"/>
</dbReference>
<dbReference type="Proteomes" id="UP000253772">
    <property type="component" value="Chromosome c1"/>
</dbReference>
<sequence length="758" mass="79874">MQLLQNGKQQFIDSGGLPLANGSVGFYAPGTLNPVPTYQDLAGTILNTNPITLDSRGQAIVWGTGTYRQIVKDASGVTIWDQVVQSADAGFLAFEAALADTTTVGNGDALVGVKQPYTGATPTTQHQKNSERVSVFDFFSAAQIADVLAGTWSVDVTAAVQAAINATAAAGKRLFVPGGTYKIVPATAMTDEAGSNLAALLMASNMYIDAEPGAIFKIANGVSTDANPIRMSMFFSNQVLSNITFRGLTMDMNGANNTISPQRASLIYNRFTQAHIIFSGTPGGVAARGENVTVMNCSLLNTAGVSSIVMCQSNSANVTISKNWVLFNNLFKNNGLDTDDHSSVFSWCDTVYAAGNFFTADTMQGTVGHTGGQVAMELAGPNQRFIGNRVHNYFQGNWIAPNYTVDTTNVVVANNVYNLIKFCAVDIYRIVASSTNIHGILITGNTVYFDDTVSGPLVEPQLKTPFQCATDYAVRDIRITNNYAEKVGTGRPSAFMNLATTNVGPGLGKHTHIEISGNRAVGFTMGVNVNTNTSNGLGEVTIKNNTFVDFNPSGGFLATGVSSAGPAIVDLLDITGNSFIETRPSYQFQYGINLSGAITLLHVDGNTYNNLTAADYYEQAGIVIATRKGRFNKLGFTPTWYSNSAISLGNGTAAGSYSINEKAVTYEAVLNVGSSTTFPGGVLAVSVPINAGSDTVGITFMGEFIIKHGGNGYVGTAFIAGNTNLTYLQPNGTGLATNVAPVALAAGDQINVQVTYNI</sequence>
<evidence type="ECO:0000313" key="2">
    <source>
        <dbReference type="Proteomes" id="UP000253772"/>
    </source>
</evidence>
<gene>
    <name evidence="1" type="ORF">DDF84_012015</name>
</gene>
<dbReference type="RefSeq" id="WP_111733506.1">
    <property type="nucleotide sequence ID" value="NZ_CP037900.1"/>
</dbReference>
<evidence type="ECO:0008006" key="3">
    <source>
        <dbReference type="Google" id="ProtNLM"/>
    </source>
</evidence>
<reference evidence="1 2" key="1">
    <citation type="submission" date="2019-03" db="EMBL/GenBank/DDBJ databases">
        <title>Comparative insights into the high quality Complete genome sequence of highly metal resistant Cupriavidus metallidurans strain BS1 isolated from a gold-copper mine.</title>
        <authorList>
            <person name="Mazhar H.S."/>
            <person name="Rensing C."/>
        </authorList>
    </citation>
    <scope>NUCLEOTIDE SEQUENCE [LARGE SCALE GENOMIC DNA]</scope>
    <source>
        <strain evidence="1 2">BS1</strain>
    </source>
</reference>
<protein>
    <recommendedName>
        <fullName evidence="3">Pectate lyase superfamily protein domain-containing protein</fullName>
    </recommendedName>
</protein>
<dbReference type="Gene3D" id="2.160.20.10">
    <property type="entry name" value="Single-stranded right-handed beta-helix, Pectin lyase-like"/>
    <property type="match status" value="1"/>
</dbReference>
<dbReference type="AlphaFoldDB" id="A0A482IN27"/>
<dbReference type="InterPro" id="IPR011050">
    <property type="entry name" value="Pectin_lyase_fold/virulence"/>
</dbReference>
<dbReference type="OrthoDB" id="9111679at2"/>
<dbReference type="EMBL" id="CP037900">
    <property type="protein sequence ID" value="QBP10425.1"/>
    <property type="molecule type" value="Genomic_DNA"/>
</dbReference>
<dbReference type="InterPro" id="IPR012334">
    <property type="entry name" value="Pectin_lyas_fold"/>
</dbReference>
<name>A0A482IN27_9BURK</name>
<proteinExistence type="predicted"/>
<accession>A0A482IN27</accession>
<evidence type="ECO:0000313" key="1">
    <source>
        <dbReference type="EMBL" id="QBP10425.1"/>
    </source>
</evidence>
<organism evidence="1 2">
    <name type="scientific">Cupriavidus metallidurans</name>
    <dbReference type="NCBI Taxonomy" id="119219"/>
    <lineage>
        <taxon>Bacteria</taxon>
        <taxon>Pseudomonadati</taxon>
        <taxon>Pseudomonadota</taxon>
        <taxon>Betaproteobacteria</taxon>
        <taxon>Burkholderiales</taxon>
        <taxon>Burkholderiaceae</taxon>
        <taxon>Cupriavidus</taxon>
    </lineage>
</organism>